<reference evidence="1" key="2">
    <citation type="submission" date="2013-09" db="EMBL/GenBank/DDBJ databases">
        <title>Draft genome sequence of Alistipes putredinis (DSM 17216).</title>
        <authorList>
            <person name="Sudarsanam P."/>
            <person name="Ley R."/>
            <person name="Guruge J."/>
            <person name="Turnbaugh P.J."/>
            <person name="Mahowald M."/>
            <person name="Liep D."/>
            <person name="Gordon J."/>
        </authorList>
    </citation>
    <scope>NUCLEOTIDE SEQUENCE</scope>
    <source>
        <strain evidence="1">DSM 17216</strain>
    </source>
</reference>
<proteinExistence type="predicted"/>
<sequence length="72" mass="8073">MDGLDIRTTPFSYYKDSTFFIGNKGRTAINPNIFIYVLDGLIGLFTGWRSVFDGEINVQNVVLAGILHSLLF</sequence>
<dbReference type="AlphaFoldDB" id="B0MYE3"/>
<dbReference type="EMBL" id="ABFK02000020">
    <property type="protein sequence ID" value="EDS02521.1"/>
    <property type="molecule type" value="Genomic_DNA"/>
</dbReference>
<gene>
    <name evidence="1" type="ORF">ALIPUT_02050</name>
</gene>
<name>B0MYE3_9BACT</name>
<accession>B0MYE3</accession>
<dbReference type="Proteomes" id="UP000005819">
    <property type="component" value="Unassembled WGS sequence"/>
</dbReference>
<dbReference type="HOGENOM" id="CLU_2713412_0_0_10"/>
<comment type="caution">
    <text evidence="1">The sequence shown here is derived from an EMBL/GenBank/DDBJ whole genome shotgun (WGS) entry which is preliminary data.</text>
</comment>
<evidence type="ECO:0000313" key="2">
    <source>
        <dbReference type="Proteomes" id="UP000005819"/>
    </source>
</evidence>
<keyword evidence="2" id="KW-1185">Reference proteome</keyword>
<protein>
    <submittedName>
        <fullName evidence="1">Uncharacterized protein</fullName>
    </submittedName>
</protein>
<organism evidence="1 2">
    <name type="scientific">Alistipes putredinis DSM 17216</name>
    <dbReference type="NCBI Taxonomy" id="445970"/>
    <lineage>
        <taxon>Bacteria</taxon>
        <taxon>Pseudomonadati</taxon>
        <taxon>Bacteroidota</taxon>
        <taxon>Bacteroidia</taxon>
        <taxon>Bacteroidales</taxon>
        <taxon>Rikenellaceae</taxon>
        <taxon>Alistipes</taxon>
    </lineage>
</organism>
<reference evidence="1" key="1">
    <citation type="submission" date="2007-10" db="EMBL/GenBank/DDBJ databases">
        <authorList>
            <person name="Fulton L."/>
            <person name="Clifton S."/>
            <person name="Fulton B."/>
            <person name="Xu J."/>
            <person name="Minx P."/>
            <person name="Pepin K.H."/>
            <person name="Johnson M."/>
            <person name="Thiruvilangam P."/>
            <person name="Bhonagiri V."/>
            <person name="Nash W.E."/>
            <person name="Mardis E.R."/>
            <person name="Wilson R.K."/>
        </authorList>
    </citation>
    <scope>NUCLEOTIDE SEQUENCE [LARGE SCALE GENOMIC DNA]</scope>
    <source>
        <strain evidence="1">DSM 17216</strain>
    </source>
</reference>
<evidence type="ECO:0000313" key="1">
    <source>
        <dbReference type="EMBL" id="EDS02521.1"/>
    </source>
</evidence>